<dbReference type="GO" id="GO:0005524">
    <property type="term" value="F:ATP binding"/>
    <property type="evidence" value="ECO:0007669"/>
    <property type="project" value="UniProtKB-KW"/>
</dbReference>
<accession>A0AAW5C3X3</accession>
<dbReference type="InterPro" id="IPR027417">
    <property type="entry name" value="P-loop_NTPase"/>
</dbReference>
<gene>
    <name evidence="3" type="ORF">G5B36_28590</name>
    <name evidence="2" type="ORF">L0N08_22430</name>
</gene>
<keyword evidence="2" id="KW-0067">ATP-binding</keyword>
<evidence type="ECO:0000313" key="5">
    <source>
        <dbReference type="Proteomes" id="UP001299608"/>
    </source>
</evidence>
<name>A0AAW5C3X3_9FIRM</name>
<keyword evidence="2" id="KW-0547">Nucleotide-binding</keyword>
<dbReference type="InterPro" id="IPR002611">
    <property type="entry name" value="IstB_ATP-bd"/>
</dbReference>
<evidence type="ECO:0000259" key="1">
    <source>
        <dbReference type="Pfam" id="PF01695"/>
    </source>
</evidence>
<sequence length="94" mass="11037">MALTIILDEWLLVKTTNTETRNLLKIIHARHHKASTIFCSHFAPMGWYNRFPEGQIADTLLDRIVHDSYLIEIPYIDKEHDKSMHEVYGIKEDS</sequence>
<reference evidence="3" key="2">
    <citation type="submission" date="2020-02" db="EMBL/GenBank/DDBJ databases">
        <authorList>
            <person name="Littmann E."/>
            <person name="Sorbara M."/>
        </authorList>
    </citation>
    <scope>NUCLEOTIDE SEQUENCE</scope>
    <source>
        <strain evidence="3">MSK.1.17</strain>
    </source>
</reference>
<dbReference type="Pfam" id="PF01695">
    <property type="entry name" value="IstB_IS21"/>
    <property type="match status" value="1"/>
</dbReference>
<evidence type="ECO:0000313" key="3">
    <source>
        <dbReference type="EMBL" id="NSJ52600.1"/>
    </source>
</evidence>
<reference evidence="2" key="3">
    <citation type="submission" date="2022-01" db="EMBL/GenBank/DDBJ databases">
        <title>Collection of gut derived symbiotic bacterial strains cultured from healthy donors.</title>
        <authorList>
            <person name="Lin H."/>
            <person name="Kohout C."/>
            <person name="Waligurski E."/>
            <person name="Pamer E.G."/>
        </authorList>
    </citation>
    <scope>NUCLEOTIDE SEQUENCE</scope>
    <source>
        <strain evidence="2">DFI.6.55</strain>
    </source>
</reference>
<protein>
    <submittedName>
        <fullName evidence="2">ATP-binding protein</fullName>
    </submittedName>
</protein>
<comment type="caution">
    <text evidence="2">The sequence shown here is derived from an EMBL/GenBank/DDBJ whole genome shotgun (WGS) entry which is preliminary data.</text>
</comment>
<dbReference type="Proteomes" id="UP001299608">
    <property type="component" value="Unassembled WGS sequence"/>
</dbReference>
<evidence type="ECO:0000313" key="4">
    <source>
        <dbReference type="Proteomes" id="UP000669239"/>
    </source>
</evidence>
<feature type="domain" description="IstB-like ATP-binding" evidence="1">
    <location>
        <begin position="5"/>
        <end position="73"/>
    </location>
</feature>
<dbReference type="Proteomes" id="UP000669239">
    <property type="component" value="Unassembled WGS sequence"/>
</dbReference>
<reference evidence="3 4" key="1">
    <citation type="journal article" date="2020" name="Cell Host Microbe">
        <title>Functional and Genomic Variation between Human-Derived Isolates of Lachnospiraceae Reveals Inter- and Intra-Species Diversity.</title>
        <authorList>
            <person name="Sorbara M.T."/>
            <person name="Littmann E.R."/>
            <person name="Fontana E."/>
            <person name="Moody T.U."/>
            <person name="Kohout C.E."/>
            <person name="Gjonbalaj M."/>
            <person name="Eaton V."/>
            <person name="Seok R."/>
            <person name="Leiner I.M."/>
            <person name="Pamer E.G."/>
        </authorList>
    </citation>
    <scope>NUCLEOTIDE SEQUENCE [LARGE SCALE GENOMIC DNA]</scope>
    <source>
        <strain evidence="3 4">MSK.1.17</strain>
    </source>
</reference>
<proteinExistence type="predicted"/>
<dbReference type="EMBL" id="JAAITT010000085">
    <property type="protein sequence ID" value="NSJ52600.1"/>
    <property type="molecule type" value="Genomic_DNA"/>
</dbReference>
<dbReference type="Gene3D" id="3.40.50.300">
    <property type="entry name" value="P-loop containing nucleotide triphosphate hydrolases"/>
    <property type="match status" value="1"/>
</dbReference>
<keyword evidence="4" id="KW-1185">Reference proteome</keyword>
<dbReference type="EMBL" id="JAKNGE010000033">
    <property type="protein sequence ID" value="MCG4748181.1"/>
    <property type="molecule type" value="Genomic_DNA"/>
</dbReference>
<dbReference type="AlphaFoldDB" id="A0AAW5C3X3"/>
<evidence type="ECO:0000313" key="2">
    <source>
        <dbReference type="EMBL" id="MCG4748181.1"/>
    </source>
</evidence>
<dbReference type="RefSeq" id="WP_165642103.1">
    <property type="nucleotide sequence ID" value="NZ_JAAITT010000085.1"/>
</dbReference>
<organism evidence="2 5">
    <name type="scientific">Enterocloster aldenensis</name>
    <dbReference type="NCBI Taxonomy" id="358742"/>
    <lineage>
        <taxon>Bacteria</taxon>
        <taxon>Bacillati</taxon>
        <taxon>Bacillota</taxon>
        <taxon>Clostridia</taxon>
        <taxon>Lachnospirales</taxon>
        <taxon>Lachnospiraceae</taxon>
        <taxon>Enterocloster</taxon>
    </lineage>
</organism>